<dbReference type="GO" id="GO:0005324">
    <property type="term" value="F:long-chain fatty acid transmembrane transporter activity"/>
    <property type="evidence" value="ECO:0007669"/>
    <property type="project" value="TreeGrafter"/>
</dbReference>
<feature type="non-terminal residue" evidence="11">
    <location>
        <position position="1"/>
    </location>
</feature>
<dbReference type="Gene3D" id="3.40.50.300">
    <property type="entry name" value="P-loop containing nucleotide triphosphate hydrolases"/>
    <property type="match status" value="1"/>
</dbReference>
<dbReference type="GO" id="GO:0140359">
    <property type="term" value="F:ABC-type transporter activity"/>
    <property type="evidence" value="ECO:0007669"/>
    <property type="project" value="InterPro"/>
</dbReference>
<feature type="transmembrane region" description="Helical" evidence="8">
    <location>
        <begin position="148"/>
        <end position="169"/>
    </location>
</feature>
<dbReference type="InterPro" id="IPR027417">
    <property type="entry name" value="P-loop_NTPase"/>
</dbReference>
<evidence type="ECO:0000259" key="9">
    <source>
        <dbReference type="PROSITE" id="PS50893"/>
    </source>
</evidence>
<dbReference type="Pfam" id="PF06472">
    <property type="entry name" value="ABC_membrane_2"/>
    <property type="match status" value="1"/>
</dbReference>
<dbReference type="InterPro" id="IPR050835">
    <property type="entry name" value="ABC_transporter_sub-D"/>
</dbReference>
<feature type="domain" description="ABC transporter" evidence="9">
    <location>
        <begin position="428"/>
        <end position="659"/>
    </location>
</feature>
<feature type="domain" description="ABC transmembrane type-1" evidence="10">
    <location>
        <begin position="31"/>
        <end position="287"/>
    </location>
</feature>
<evidence type="ECO:0000256" key="7">
    <source>
        <dbReference type="ARBA" id="ARBA00023136"/>
    </source>
</evidence>
<evidence type="ECO:0000256" key="5">
    <source>
        <dbReference type="ARBA" id="ARBA00022840"/>
    </source>
</evidence>
<dbReference type="PANTHER" id="PTHR11384">
    <property type="entry name" value="ATP-BINDING CASSETTE, SUB-FAMILY D MEMBER"/>
    <property type="match status" value="1"/>
</dbReference>
<dbReference type="CDD" id="cd03223">
    <property type="entry name" value="ABCD_peroxisomal_ALDP"/>
    <property type="match status" value="1"/>
</dbReference>
<proteinExistence type="inferred from homology"/>
<dbReference type="Proteomes" id="UP001177023">
    <property type="component" value="Unassembled WGS sequence"/>
</dbReference>
<evidence type="ECO:0000256" key="3">
    <source>
        <dbReference type="ARBA" id="ARBA00022692"/>
    </source>
</evidence>
<protein>
    <recommendedName>
        <fullName evidence="13">ATP-binding cassette sub-family D member 4</fullName>
    </recommendedName>
</protein>
<gene>
    <name evidence="11" type="ORF">MSPICULIGERA_LOCUS17526</name>
</gene>
<dbReference type="GO" id="GO:0016887">
    <property type="term" value="F:ATP hydrolysis activity"/>
    <property type="evidence" value="ECO:0007669"/>
    <property type="project" value="InterPro"/>
</dbReference>
<dbReference type="GO" id="GO:0005524">
    <property type="term" value="F:ATP binding"/>
    <property type="evidence" value="ECO:0007669"/>
    <property type="project" value="UniProtKB-KW"/>
</dbReference>
<dbReference type="SUPFAM" id="SSF52540">
    <property type="entry name" value="P-loop containing nucleoside triphosphate hydrolases"/>
    <property type="match status" value="1"/>
</dbReference>
<dbReference type="PROSITE" id="PS50893">
    <property type="entry name" value="ABC_TRANSPORTER_2"/>
    <property type="match status" value="1"/>
</dbReference>
<dbReference type="SMART" id="SM00382">
    <property type="entry name" value="AAA"/>
    <property type="match status" value="1"/>
</dbReference>
<keyword evidence="6 8" id="KW-1133">Transmembrane helix</keyword>
<keyword evidence="7 8" id="KW-0472">Membrane</keyword>
<dbReference type="Pfam" id="PF00005">
    <property type="entry name" value="ABC_tran"/>
    <property type="match status" value="1"/>
</dbReference>
<feature type="transmembrane region" description="Helical" evidence="8">
    <location>
        <begin position="29"/>
        <end position="52"/>
    </location>
</feature>
<dbReference type="AlphaFoldDB" id="A0AA36G5X4"/>
<evidence type="ECO:0000256" key="2">
    <source>
        <dbReference type="ARBA" id="ARBA00022448"/>
    </source>
</evidence>
<keyword evidence="3 8" id="KW-0812">Transmembrane</keyword>
<dbReference type="SUPFAM" id="SSF90123">
    <property type="entry name" value="ABC transporter transmembrane region"/>
    <property type="match status" value="1"/>
</dbReference>
<comment type="caution">
    <text evidence="11">The sequence shown here is derived from an EMBL/GenBank/DDBJ whole genome shotgun (WGS) entry which is preliminary data.</text>
</comment>
<evidence type="ECO:0000259" key="10">
    <source>
        <dbReference type="PROSITE" id="PS50929"/>
    </source>
</evidence>
<dbReference type="InterPro" id="IPR017871">
    <property type="entry name" value="ABC_transporter-like_CS"/>
</dbReference>
<comment type="similarity">
    <text evidence="1">Belongs to the ABC transporter superfamily. ABCD family. Peroxisomal fatty acyl CoA transporter (TC 3.A.1.203) subfamily.</text>
</comment>
<organism evidence="11 12">
    <name type="scientific">Mesorhabditis spiculigera</name>
    <dbReference type="NCBI Taxonomy" id="96644"/>
    <lineage>
        <taxon>Eukaryota</taxon>
        <taxon>Metazoa</taxon>
        <taxon>Ecdysozoa</taxon>
        <taxon>Nematoda</taxon>
        <taxon>Chromadorea</taxon>
        <taxon>Rhabditida</taxon>
        <taxon>Rhabditina</taxon>
        <taxon>Rhabditomorpha</taxon>
        <taxon>Rhabditoidea</taxon>
        <taxon>Rhabditidae</taxon>
        <taxon>Mesorhabditinae</taxon>
        <taxon>Mesorhabditis</taxon>
    </lineage>
</organism>
<keyword evidence="2" id="KW-0813">Transport</keyword>
<evidence type="ECO:0000313" key="11">
    <source>
        <dbReference type="EMBL" id="CAJ0579303.1"/>
    </source>
</evidence>
<sequence>MGRLAFDLLFLKRLITLIRLLFPLNRRSITLYLAGGVLLGTLLDQITTYFVGVIPSEFYVVLANRDSKEYRVLIAKAVIIILAKALTLAGVKYAASLLYLRCRRICDYALHRLYFKRNAFYKISNNHMEKLDNPDQRMTQDVEKCARLLCMELLGPVLSAPFVIFYYTYLTYQSTDWMGPVAILVYFLVATLVNKIILSPIVNFVNQQEKQEGDFRQRHMEVRANSESIAFYHAGLIENVLANQKLTGLLAAQRKLVDWRFVLGFSTQFFDYFGGILSYLLMGIPIFMTDAYAGKTGAELTGIVSRTAFYYLYLIYCFTNLINLSEKLGDMAGVTHRVVELLEELRKLHADCLETDRPPSTVPSSVVVMASDDDPASSDKIRKRDPNTIAELHGKQLLDGDDEEEAAFLLQGGDREDEWPDDGVALTLDSASLAKPHDPSTVIVSNLSLQIVQGQNLLISGDSGVGKTSLFRLFAGLWHSVAGKMDRHWRSRPHNMFFLPQKSYLPSGGTTLRQQLVYPVKALPVEKDTARLTHILEIVKLEGLLDRCGGYDVPVEWEWMETLSPGEQQRLSLARALYTRPRVVFLDEATSAIGFEMEAAIYRALQQEGVTVVSIGHRYSLKQYHEMELRLTGHGEWRLHDIDSQSIISRTQSILGTDTVLSF</sequence>
<feature type="transmembrane region" description="Helical" evidence="8">
    <location>
        <begin position="72"/>
        <end position="95"/>
    </location>
</feature>
<dbReference type="GO" id="GO:0006635">
    <property type="term" value="P:fatty acid beta-oxidation"/>
    <property type="evidence" value="ECO:0007669"/>
    <property type="project" value="TreeGrafter"/>
</dbReference>
<dbReference type="PROSITE" id="PS50929">
    <property type="entry name" value="ABC_TM1F"/>
    <property type="match status" value="1"/>
</dbReference>
<evidence type="ECO:0000256" key="6">
    <source>
        <dbReference type="ARBA" id="ARBA00022989"/>
    </source>
</evidence>
<keyword evidence="12" id="KW-1185">Reference proteome</keyword>
<feature type="transmembrane region" description="Helical" evidence="8">
    <location>
        <begin position="181"/>
        <end position="205"/>
    </location>
</feature>
<dbReference type="PROSITE" id="PS00211">
    <property type="entry name" value="ABC_TRANSPORTER_1"/>
    <property type="match status" value="1"/>
</dbReference>
<dbReference type="InterPro" id="IPR011527">
    <property type="entry name" value="ABC1_TM_dom"/>
</dbReference>
<evidence type="ECO:0008006" key="13">
    <source>
        <dbReference type="Google" id="ProtNLM"/>
    </source>
</evidence>
<dbReference type="Gene3D" id="1.20.1560.10">
    <property type="entry name" value="ABC transporter type 1, transmembrane domain"/>
    <property type="match status" value="1"/>
</dbReference>
<dbReference type="GO" id="GO:0007031">
    <property type="term" value="P:peroxisome organization"/>
    <property type="evidence" value="ECO:0007669"/>
    <property type="project" value="TreeGrafter"/>
</dbReference>
<dbReference type="InterPro" id="IPR036640">
    <property type="entry name" value="ABC1_TM_sf"/>
</dbReference>
<accession>A0AA36G5X4</accession>
<dbReference type="PANTHER" id="PTHR11384:SF59">
    <property type="entry name" value="LYSOSOMAL COBALAMIN TRANSPORTER ABCD4"/>
    <property type="match status" value="1"/>
</dbReference>
<dbReference type="InterPro" id="IPR003439">
    <property type="entry name" value="ABC_transporter-like_ATP-bd"/>
</dbReference>
<evidence type="ECO:0000256" key="4">
    <source>
        <dbReference type="ARBA" id="ARBA00022741"/>
    </source>
</evidence>
<feature type="transmembrane region" description="Helical" evidence="8">
    <location>
        <begin position="269"/>
        <end position="288"/>
    </location>
</feature>
<dbReference type="EMBL" id="CATQJA010002656">
    <property type="protein sequence ID" value="CAJ0579303.1"/>
    <property type="molecule type" value="Genomic_DNA"/>
</dbReference>
<dbReference type="GO" id="GO:0042760">
    <property type="term" value="P:very long-chain fatty acid catabolic process"/>
    <property type="evidence" value="ECO:0007669"/>
    <property type="project" value="TreeGrafter"/>
</dbReference>
<dbReference type="GO" id="GO:0005778">
    <property type="term" value="C:peroxisomal membrane"/>
    <property type="evidence" value="ECO:0007669"/>
    <property type="project" value="TreeGrafter"/>
</dbReference>
<keyword evidence="5" id="KW-0067">ATP-binding</keyword>
<evidence type="ECO:0000313" key="12">
    <source>
        <dbReference type="Proteomes" id="UP001177023"/>
    </source>
</evidence>
<evidence type="ECO:0000256" key="8">
    <source>
        <dbReference type="SAM" id="Phobius"/>
    </source>
</evidence>
<dbReference type="GO" id="GO:0015910">
    <property type="term" value="P:long-chain fatty acid import into peroxisome"/>
    <property type="evidence" value="ECO:0007669"/>
    <property type="project" value="TreeGrafter"/>
</dbReference>
<name>A0AA36G5X4_9BILA</name>
<evidence type="ECO:0000256" key="1">
    <source>
        <dbReference type="ARBA" id="ARBA00008575"/>
    </source>
</evidence>
<dbReference type="InterPro" id="IPR003593">
    <property type="entry name" value="AAA+_ATPase"/>
</dbReference>
<reference evidence="11" key="1">
    <citation type="submission" date="2023-06" db="EMBL/GenBank/DDBJ databases">
        <authorList>
            <person name="Delattre M."/>
        </authorList>
    </citation>
    <scope>NUCLEOTIDE SEQUENCE</scope>
    <source>
        <strain evidence="11">AF72</strain>
    </source>
</reference>
<keyword evidence="4" id="KW-0547">Nucleotide-binding</keyword>